<evidence type="ECO:0000259" key="6">
    <source>
        <dbReference type="Pfam" id="PF04542"/>
    </source>
</evidence>
<feature type="domain" description="RNA polymerase sigma-70 region 2" evidence="6">
    <location>
        <begin position="22"/>
        <end position="89"/>
    </location>
</feature>
<dbReference type="GO" id="GO:0006352">
    <property type="term" value="P:DNA-templated transcription initiation"/>
    <property type="evidence" value="ECO:0007669"/>
    <property type="project" value="InterPro"/>
</dbReference>
<dbReference type="PANTHER" id="PTHR43133">
    <property type="entry name" value="RNA POLYMERASE ECF-TYPE SIGMA FACTO"/>
    <property type="match status" value="1"/>
</dbReference>
<dbReference type="SUPFAM" id="SSF88659">
    <property type="entry name" value="Sigma3 and sigma4 domains of RNA polymerase sigma factors"/>
    <property type="match status" value="1"/>
</dbReference>
<keyword evidence="4" id="KW-0238">DNA-binding</keyword>
<dbReference type="NCBIfam" id="TIGR02937">
    <property type="entry name" value="sigma70-ECF"/>
    <property type="match status" value="1"/>
</dbReference>
<dbReference type="GO" id="GO:0003677">
    <property type="term" value="F:DNA binding"/>
    <property type="evidence" value="ECO:0007669"/>
    <property type="project" value="UniProtKB-KW"/>
</dbReference>
<dbReference type="InterPro" id="IPR013324">
    <property type="entry name" value="RNA_pol_sigma_r3/r4-like"/>
</dbReference>
<dbReference type="RefSeq" id="WP_072300206.1">
    <property type="nucleotide sequence ID" value="NZ_FPIP01000004.1"/>
</dbReference>
<name>A0A1K1NEU2_RUMFL</name>
<dbReference type="Gene3D" id="1.10.10.10">
    <property type="entry name" value="Winged helix-like DNA-binding domain superfamily/Winged helix DNA-binding domain"/>
    <property type="match status" value="1"/>
</dbReference>
<evidence type="ECO:0000313" key="9">
    <source>
        <dbReference type="Proteomes" id="UP000183461"/>
    </source>
</evidence>
<protein>
    <submittedName>
        <fullName evidence="8">RNA polymerase sigma-70 factor, ECF subfamily</fullName>
    </submittedName>
</protein>
<dbReference type="SUPFAM" id="SSF88946">
    <property type="entry name" value="Sigma2 domain of RNA polymerase sigma factors"/>
    <property type="match status" value="1"/>
</dbReference>
<dbReference type="EMBL" id="FPIP01000004">
    <property type="protein sequence ID" value="SFW33970.1"/>
    <property type="molecule type" value="Genomic_DNA"/>
</dbReference>
<dbReference type="PANTHER" id="PTHR43133:SF8">
    <property type="entry name" value="RNA POLYMERASE SIGMA FACTOR HI_1459-RELATED"/>
    <property type="match status" value="1"/>
</dbReference>
<dbReference type="GO" id="GO:0016987">
    <property type="term" value="F:sigma factor activity"/>
    <property type="evidence" value="ECO:0007669"/>
    <property type="project" value="UniProtKB-KW"/>
</dbReference>
<evidence type="ECO:0000256" key="1">
    <source>
        <dbReference type="ARBA" id="ARBA00010641"/>
    </source>
</evidence>
<keyword evidence="3" id="KW-0731">Sigma factor</keyword>
<feature type="domain" description="RNA polymerase sigma factor 70 region 4 type 2" evidence="7">
    <location>
        <begin position="119"/>
        <end position="170"/>
    </location>
</feature>
<evidence type="ECO:0000256" key="4">
    <source>
        <dbReference type="ARBA" id="ARBA00023125"/>
    </source>
</evidence>
<dbReference type="InterPro" id="IPR039425">
    <property type="entry name" value="RNA_pol_sigma-70-like"/>
</dbReference>
<sequence>MGNGESSYRRFLAGDDSGMVELVHEFRDGLMLYLQSYTHNISDAEDCVQDTFIRLAVKKPKFSGKSSFKTWLYAIGRNIAADHRRHDKRNRNVSLDAQAPLADEADLERAYLVTEQRINLRHTMQKLKDEYQQVLYLTYFEGFSNDETARIIGKSRKQTENLLYNARKALRTELEKGGFSYENL</sequence>
<evidence type="ECO:0000256" key="3">
    <source>
        <dbReference type="ARBA" id="ARBA00023082"/>
    </source>
</evidence>
<dbReference type="Gene3D" id="1.10.1740.10">
    <property type="match status" value="1"/>
</dbReference>
<dbReference type="InterPro" id="IPR013325">
    <property type="entry name" value="RNA_pol_sigma_r2"/>
</dbReference>
<reference evidence="8 9" key="1">
    <citation type="submission" date="2016-11" db="EMBL/GenBank/DDBJ databases">
        <authorList>
            <person name="Jaros S."/>
            <person name="Januszkiewicz K."/>
            <person name="Wedrychowicz H."/>
        </authorList>
    </citation>
    <scope>NUCLEOTIDE SEQUENCE [LARGE SCALE GENOMIC DNA]</scope>
    <source>
        <strain evidence="8 9">YL228</strain>
    </source>
</reference>
<comment type="similarity">
    <text evidence="1">Belongs to the sigma-70 factor family. ECF subfamily.</text>
</comment>
<accession>A0A1K1NEU2</accession>
<dbReference type="InterPro" id="IPR013249">
    <property type="entry name" value="RNA_pol_sigma70_r4_t2"/>
</dbReference>
<dbReference type="CDD" id="cd06171">
    <property type="entry name" value="Sigma70_r4"/>
    <property type="match status" value="1"/>
</dbReference>
<dbReference type="AlphaFoldDB" id="A0A1K1NEU2"/>
<evidence type="ECO:0000259" key="7">
    <source>
        <dbReference type="Pfam" id="PF08281"/>
    </source>
</evidence>
<organism evidence="8 9">
    <name type="scientific">Ruminococcus flavefaciens</name>
    <dbReference type="NCBI Taxonomy" id="1265"/>
    <lineage>
        <taxon>Bacteria</taxon>
        <taxon>Bacillati</taxon>
        <taxon>Bacillota</taxon>
        <taxon>Clostridia</taxon>
        <taxon>Eubacteriales</taxon>
        <taxon>Oscillospiraceae</taxon>
        <taxon>Ruminococcus</taxon>
    </lineage>
</organism>
<gene>
    <name evidence="8" type="ORF">SAMN02910280_1941</name>
</gene>
<evidence type="ECO:0000256" key="5">
    <source>
        <dbReference type="ARBA" id="ARBA00023163"/>
    </source>
</evidence>
<dbReference type="Proteomes" id="UP000183461">
    <property type="component" value="Unassembled WGS sequence"/>
</dbReference>
<dbReference type="InterPro" id="IPR036388">
    <property type="entry name" value="WH-like_DNA-bd_sf"/>
</dbReference>
<dbReference type="Pfam" id="PF04542">
    <property type="entry name" value="Sigma70_r2"/>
    <property type="match status" value="1"/>
</dbReference>
<evidence type="ECO:0000256" key="2">
    <source>
        <dbReference type="ARBA" id="ARBA00023015"/>
    </source>
</evidence>
<dbReference type="InterPro" id="IPR007627">
    <property type="entry name" value="RNA_pol_sigma70_r2"/>
</dbReference>
<evidence type="ECO:0000313" key="8">
    <source>
        <dbReference type="EMBL" id="SFW33970.1"/>
    </source>
</evidence>
<proteinExistence type="inferred from homology"/>
<dbReference type="InterPro" id="IPR014284">
    <property type="entry name" value="RNA_pol_sigma-70_dom"/>
</dbReference>
<keyword evidence="5" id="KW-0804">Transcription</keyword>
<keyword evidence="2" id="KW-0805">Transcription regulation</keyword>
<dbReference type="Pfam" id="PF08281">
    <property type="entry name" value="Sigma70_r4_2"/>
    <property type="match status" value="1"/>
</dbReference>